<accession>A0A1H3IPQ2</accession>
<proteinExistence type="predicted"/>
<organism evidence="1 2">
    <name type="scientific">Saccharopolyspora shandongensis</name>
    <dbReference type="NCBI Taxonomy" id="418495"/>
    <lineage>
        <taxon>Bacteria</taxon>
        <taxon>Bacillati</taxon>
        <taxon>Actinomycetota</taxon>
        <taxon>Actinomycetes</taxon>
        <taxon>Pseudonocardiales</taxon>
        <taxon>Pseudonocardiaceae</taxon>
        <taxon>Saccharopolyspora</taxon>
    </lineage>
</organism>
<dbReference type="RefSeq" id="WP_143061074.1">
    <property type="nucleotide sequence ID" value="NZ_FNOK01000023.1"/>
</dbReference>
<keyword evidence="2" id="KW-1185">Reference proteome</keyword>
<name>A0A1H3IPQ2_9PSEU</name>
<dbReference type="AlphaFoldDB" id="A0A1H3IPQ2"/>
<gene>
    <name evidence="1" type="ORF">SAMN05216215_102369</name>
</gene>
<evidence type="ECO:0000313" key="1">
    <source>
        <dbReference type="EMBL" id="SDY29239.1"/>
    </source>
</evidence>
<protein>
    <submittedName>
        <fullName evidence="1">Uncharacterized protein</fullName>
    </submittedName>
</protein>
<reference evidence="2" key="1">
    <citation type="submission" date="2016-10" db="EMBL/GenBank/DDBJ databases">
        <authorList>
            <person name="Varghese N."/>
            <person name="Submissions S."/>
        </authorList>
    </citation>
    <scope>NUCLEOTIDE SEQUENCE [LARGE SCALE GENOMIC DNA]</scope>
    <source>
        <strain evidence="2">CGMCC 4.3530</strain>
    </source>
</reference>
<dbReference type="STRING" id="418495.SAMN05216215_102369"/>
<dbReference type="Proteomes" id="UP000199529">
    <property type="component" value="Unassembled WGS sequence"/>
</dbReference>
<sequence length="94" mass="9942">MTQTDRAADPRSHQEGQRILVVADDLAVAQMPTRRPKRTGFPPAAVGLAADRLCGLEIGADLLRPHELVPRAVTPTAWGVGHRFGPTGSAGGPR</sequence>
<evidence type="ECO:0000313" key="2">
    <source>
        <dbReference type="Proteomes" id="UP000199529"/>
    </source>
</evidence>
<dbReference type="OrthoDB" id="9888019at2"/>
<dbReference type="EMBL" id="FNOK01000023">
    <property type="protein sequence ID" value="SDY29239.1"/>
    <property type="molecule type" value="Genomic_DNA"/>
</dbReference>